<dbReference type="InterPro" id="IPR012332">
    <property type="entry name" value="Autotransporter_pectin_lyase_C"/>
</dbReference>
<proteinExistence type="predicted"/>
<comment type="caution">
    <text evidence="3">The sequence shown here is derived from an EMBL/GenBank/DDBJ whole genome shotgun (WGS) entry which is preliminary data.</text>
</comment>
<accession>A0A3P1C105</accession>
<feature type="signal peptide" evidence="1">
    <location>
        <begin position="1"/>
        <end position="24"/>
    </location>
</feature>
<dbReference type="Gene3D" id="2.160.20.20">
    <property type="match status" value="1"/>
</dbReference>
<evidence type="ECO:0000313" key="4">
    <source>
        <dbReference type="Proteomes" id="UP000271925"/>
    </source>
</evidence>
<organism evidence="3 4">
    <name type="scientific">Larkinella rosea</name>
    <dbReference type="NCBI Taxonomy" id="2025312"/>
    <lineage>
        <taxon>Bacteria</taxon>
        <taxon>Pseudomonadati</taxon>
        <taxon>Bacteroidota</taxon>
        <taxon>Cytophagia</taxon>
        <taxon>Cytophagales</taxon>
        <taxon>Spirosomataceae</taxon>
        <taxon>Larkinella</taxon>
    </lineage>
</organism>
<protein>
    <submittedName>
        <fullName evidence="3">T9SS C-terminal target domain-containing protein</fullName>
    </submittedName>
</protein>
<keyword evidence="4" id="KW-1185">Reference proteome</keyword>
<dbReference type="NCBIfam" id="TIGR04183">
    <property type="entry name" value="Por_Secre_tail"/>
    <property type="match status" value="1"/>
</dbReference>
<dbReference type="EMBL" id="RQJO01000007">
    <property type="protein sequence ID" value="RRB06942.1"/>
    <property type="molecule type" value="Genomic_DNA"/>
</dbReference>
<reference evidence="3 4" key="1">
    <citation type="submission" date="2018-11" db="EMBL/GenBank/DDBJ databases">
        <authorList>
            <person name="Zhou Z."/>
            <person name="Wang G."/>
        </authorList>
    </citation>
    <scope>NUCLEOTIDE SEQUENCE [LARGE SCALE GENOMIC DNA]</scope>
    <source>
        <strain evidence="3 4">KCTC52004</strain>
    </source>
</reference>
<dbReference type="OrthoDB" id="938768at2"/>
<evidence type="ECO:0000313" key="3">
    <source>
        <dbReference type="EMBL" id="RRB06942.1"/>
    </source>
</evidence>
<gene>
    <name evidence="3" type="ORF">EHT25_03915</name>
</gene>
<dbReference type="Proteomes" id="UP000271925">
    <property type="component" value="Unassembled WGS sequence"/>
</dbReference>
<keyword evidence="1" id="KW-0732">Signal</keyword>
<evidence type="ECO:0000256" key="1">
    <source>
        <dbReference type="SAM" id="SignalP"/>
    </source>
</evidence>
<feature type="domain" description="Secretion system C-terminal sorting" evidence="2">
    <location>
        <begin position="345"/>
        <end position="419"/>
    </location>
</feature>
<feature type="chain" id="PRO_5018140472" evidence="1">
    <location>
        <begin position="25"/>
        <end position="421"/>
    </location>
</feature>
<name>A0A3P1C105_9BACT</name>
<evidence type="ECO:0000259" key="2">
    <source>
        <dbReference type="Pfam" id="PF18962"/>
    </source>
</evidence>
<dbReference type="RefSeq" id="WP_124870948.1">
    <property type="nucleotide sequence ID" value="NZ_RQJO01000007.1"/>
</dbReference>
<dbReference type="Pfam" id="PF18962">
    <property type="entry name" value="Por_Secre_tail"/>
    <property type="match status" value="1"/>
</dbReference>
<dbReference type="InterPro" id="IPR026444">
    <property type="entry name" value="Secre_tail"/>
</dbReference>
<dbReference type="AlphaFoldDB" id="A0A3P1C105"/>
<sequence>MKSNVYLIAAVCLLLPCLSWGQCAPPSPSCSGCSPLTADNQNLSSGTYCISTTVSNINILPGAVVCISAPGSIVNGNLSGGTLIYNGGTLTNFNANSGDLRIQGALTNTASTGLNGARVIVENGGSLSKTDLDVNWSLVVDGGTVDISNLFRINGNGSVCLSNTGQIHTQYLQNNSTNGTTAQSTKGCISISNPQGQTNLNNILTNTSNVFVCLPGSFTPSNLGSATTATNCTNCTTALPVTYAYFRAQPLQKGVQLEWQTTNELRHSHFIVERSINAIDFQSVSGPVIDPFGTRNDTKVYRYIDGEVSQGTFYYRLKQVDTDGSFAYSKLVAVNLGDQNAAVRLFPNPVVDQLQIRFDTEEMGIVDVELSDLSGKEWLSQSGNKTEKSHMQQLNVQSLPKGFYLVTIRLGNQYFIRKLLK</sequence>